<comment type="similarity">
    <text evidence="5">Belongs to the lyase 1 family. Argininosuccinate lyase subfamily.</text>
</comment>
<evidence type="ECO:0000259" key="6">
    <source>
        <dbReference type="Pfam" id="PF00206"/>
    </source>
</evidence>
<dbReference type="PROSITE" id="PS00163">
    <property type="entry name" value="FUMARATE_LYASES"/>
    <property type="match status" value="1"/>
</dbReference>
<dbReference type="InterPro" id="IPR008948">
    <property type="entry name" value="L-Aspartase-like"/>
</dbReference>
<dbReference type="InterPro" id="IPR020557">
    <property type="entry name" value="Fumarate_lyase_CS"/>
</dbReference>
<comment type="catalytic activity">
    <reaction evidence="1 5">
        <text>2-(N(omega)-L-arginino)succinate = fumarate + L-arginine</text>
        <dbReference type="Rhea" id="RHEA:24020"/>
        <dbReference type="ChEBI" id="CHEBI:29806"/>
        <dbReference type="ChEBI" id="CHEBI:32682"/>
        <dbReference type="ChEBI" id="CHEBI:57472"/>
        <dbReference type="EC" id="4.3.2.1"/>
    </reaction>
</comment>
<evidence type="ECO:0000313" key="8">
    <source>
        <dbReference type="EMBL" id="UWX06181.1"/>
    </source>
</evidence>
<comment type="pathway">
    <text evidence="2 5">Amino-acid biosynthesis; L-arginine biosynthesis; L-arginine from L-ornithine and carbamoyl phosphate: step 3/3.</text>
</comment>
<dbReference type="PRINTS" id="PR00145">
    <property type="entry name" value="ARGSUCLYASE"/>
</dbReference>
<dbReference type="Gene3D" id="1.10.275.10">
    <property type="entry name" value="Fumarase/aspartase (N-terminal domain)"/>
    <property type="match status" value="1"/>
</dbReference>
<dbReference type="SUPFAM" id="SSF48557">
    <property type="entry name" value="L-aspartase-like"/>
    <property type="match status" value="1"/>
</dbReference>
<dbReference type="EMBL" id="CP065938">
    <property type="protein sequence ID" value="UWX06181.1"/>
    <property type="molecule type" value="Genomic_DNA"/>
</dbReference>
<protein>
    <recommendedName>
        <fullName evidence="3 5">Argininosuccinate lyase</fullName>
        <shortName evidence="5">ASAL</shortName>
        <ecNumber evidence="3 5">4.3.2.1</ecNumber>
    </recommendedName>
    <alternativeName>
        <fullName evidence="5">Arginosuccinase</fullName>
    </alternativeName>
</protein>
<dbReference type="Proteomes" id="UP001058120">
    <property type="component" value="Chromosome"/>
</dbReference>
<evidence type="ECO:0000256" key="4">
    <source>
        <dbReference type="ARBA" id="ARBA00022571"/>
    </source>
</evidence>
<evidence type="ECO:0000256" key="2">
    <source>
        <dbReference type="ARBA" id="ARBA00004941"/>
    </source>
</evidence>
<dbReference type="NCBIfam" id="TIGR00838">
    <property type="entry name" value="argH"/>
    <property type="match status" value="1"/>
</dbReference>
<dbReference type="GO" id="GO:0004056">
    <property type="term" value="F:argininosuccinate lyase activity"/>
    <property type="evidence" value="ECO:0007669"/>
    <property type="project" value="UniProtKB-EC"/>
</dbReference>
<dbReference type="Gene3D" id="1.10.40.30">
    <property type="entry name" value="Fumarase/aspartase (C-terminal domain)"/>
    <property type="match status" value="1"/>
</dbReference>
<keyword evidence="5 8" id="KW-0456">Lyase</keyword>
<dbReference type="InterPro" id="IPR000362">
    <property type="entry name" value="Fumarate_lyase_fam"/>
</dbReference>
<dbReference type="CDD" id="cd01359">
    <property type="entry name" value="Argininosuccinate_lyase"/>
    <property type="match status" value="1"/>
</dbReference>
<dbReference type="Pfam" id="PF14698">
    <property type="entry name" value="ASL_C2"/>
    <property type="match status" value="1"/>
</dbReference>
<dbReference type="PANTHER" id="PTHR43814:SF1">
    <property type="entry name" value="ARGININOSUCCINATE LYASE"/>
    <property type="match status" value="1"/>
</dbReference>
<dbReference type="InterPro" id="IPR009049">
    <property type="entry name" value="Argininosuccinate_lyase"/>
</dbReference>
<reference evidence="8" key="1">
    <citation type="submission" date="2020-12" db="EMBL/GenBank/DDBJ databases">
        <title>Taurinivorans muris gen. nov., sp. nov., fundamental and realized metabolic niche of a ubiquitous sulfidogenic bacterium in the murine intestine.</title>
        <authorList>
            <person name="Ye H."/>
            <person name="Hanson B.T."/>
            <person name="Loy A."/>
        </authorList>
    </citation>
    <scope>NUCLEOTIDE SEQUENCE</scope>
    <source>
        <strain evidence="8">LT0009</strain>
    </source>
</reference>
<keyword evidence="9" id="KW-1185">Reference proteome</keyword>
<dbReference type="HAMAP" id="MF_00006">
    <property type="entry name" value="Arg_succ_lyase"/>
    <property type="match status" value="1"/>
</dbReference>
<dbReference type="InterPro" id="IPR024083">
    <property type="entry name" value="Fumarase/histidase_N"/>
</dbReference>
<accession>A0ABY5Y2Z8</accession>
<feature type="domain" description="Argininosuccinate lyase C-terminal" evidence="7">
    <location>
        <begin position="367"/>
        <end position="439"/>
    </location>
</feature>
<keyword evidence="5" id="KW-0028">Amino-acid biosynthesis</keyword>
<feature type="domain" description="Fumarate lyase N-terminal" evidence="6">
    <location>
        <begin position="10"/>
        <end position="304"/>
    </location>
</feature>
<dbReference type="InterPro" id="IPR022761">
    <property type="entry name" value="Fumarate_lyase_N"/>
</dbReference>
<evidence type="ECO:0000259" key="7">
    <source>
        <dbReference type="Pfam" id="PF14698"/>
    </source>
</evidence>
<sequence>MAAQEKPWGGRFKEATSKKVEAYTESISFDTKMYKQDIMGSKAHAVMLAEQGILTKEEAEILCSGLDRVLEEIESGKLVWKQELEDVHMNIETRLTELVGEVGKKLHTGRSRNDQCCLDLRLYTSDCLRLWEELAKNLIAVLVDKAEENQGVLLPGCTHMQPAQPVSLAHHLLAYAWMFKRDAERICACERRARISPLGAAALAGTTYNLNPQSVAEQLNMYGVFKNSMDTVADRDYVLEALFTGSVIMMHLSRFCEELIWWANPQFAFIYLSDAHSTGSSIMPQKKNPDVAEIMRGKTGRTYGNLMNLLTTLKGLPLTYNRDLQEDKIPFMDTDKTVRTSLSIMAEMLQGIRFRADKMEKALKAGFLNATELADYLVTKGIPFREAHHITGRAVALAEDRGVGLEELSLQDFNHLCDPYHIQVTDDVYVVLDYFTAVKRRNASGGTGPVSVKNQLDELKVWLAAQC</sequence>
<dbReference type="RefSeq" id="WP_334315782.1">
    <property type="nucleotide sequence ID" value="NZ_CP065938.1"/>
</dbReference>
<evidence type="ECO:0000256" key="3">
    <source>
        <dbReference type="ARBA" id="ARBA00012338"/>
    </source>
</evidence>
<evidence type="ECO:0000313" key="9">
    <source>
        <dbReference type="Proteomes" id="UP001058120"/>
    </source>
</evidence>
<comment type="subcellular location">
    <subcellularLocation>
        <location evidence="5">Cytoplasm</location>
    </subcellularLocation>
</comment>
<dbReference type="Gene3D" id="1.20.200.10">
    <property type="entry name" value="Fumarase/aspartase (Central domain)"/>
    <property type="match status" value="1"/>
</dbReference>
<dbReference type="Pfam" id="PF00206">
    <property type="entry name" value="Lyase_1"/>
    <property type="match status" value="1"/>
</dbReference>
<dbReference type="PRINTS" id="PR00149">
    <property type="entry name" value="FUMRATELYASE"/>
</dbReference>
<keyword evidence="5" id="KW-0963">Cytoplasm</keyword>
<evidence type="ECO:0000256" key="5">
    <source>
        <dbReference type="HAMAP-Rule" id="MF_00006"/>
    </source>
</evidence>
<keyword evidence="4 5" id="KW-0055">Arginine biosynthesis</keyword>
<dbReference type="InterPro" id="IPR029419">
    <property type="entry name" value="Arg_succ_lyase_C"/>
</dbReference>
<organism evidence="8 9">
    <name type="scientific">Taurinivorans muris</name>
    <dbReference type="NCBI Taxonomy" id="2787751"/>
    <lineage>
        <taxon>Bacteria</taxon>
        <taxon>Pseudomonadati</taxon>
        <taxon>Thermodesulfobacteriota</taxon>
        <taxon>Desulfovibrionia</taxon>
        <taxon>Desulfovibrionales</taxon>
        <taxon>Desulfovibrionaceae</taxon>
        <taxon>Taurinivorans</taxon>
    </lineage>
</organism>
<name>A0ABY5Y2Z8_9BACT</name>
<dbReference type="EC" id="4.3.2.1" evidence="3 5"/>
<gene>
    <name evidence="5 8" type="primary">argH</name>
    <name evidence="8" type="ORF">JBF11_02360</name>
</gene>
<evidence type="ECO:0000256" key="1">
    <source>
        <dbReference type="ARBA" id="ARBA00000985"/>
    </source>
</evidence>
<dbReference type="PANTHER" id="PTHR43814">
    <property type="entry name" value="ARGININOSUCCINATE LYASE"/>
    <property type="match status" value="1"/>
</dbReference>
<proteinExistence type="inferred from homology"/>